<dbReference type="Proteomes" id="UP001165065">
    <property type="component" value="Unassembled WGS sequence"/>
</dbReference>
<keyword evidence="1" id="KW-1133">Transmembrane helix</keyword>
<protein>
    <submittedName>
        <fullName evidence="2">Uncharacterized protein</fullName>
    </submittedName>
</protein>
<reference evidence="3" key="1">
    <citation type="journal article" date="2023" name="Commun. Biol.">
        <title>Genome analysis of Parmales, the sister group of diatoms, reveals the evolutionary specialization of diatoms from phago-mixotrophs to photoautotrophs.</title>
        <authorList>
            <person name="Ban H."/>
            <person name="Sato S."/>
            <person name="Yoshikawa S."/>
            <person name="Yamada K."/>
            <person name="Nakamura Y."/>
            <person name="Ichinomiya M."/>
            <person name="Sato N."/>
            <person name="Blanc-Mathieu R."/>
            <person name="Endo H."/>
            <person name="Kuwata A."/>
            <person name="Ogata H."/>
        </authorList>
    </citation>
    <scope>NUCLEOTIDE SEQUENCE [LARGE SCALE GENOMIC DNA]</scope>
</reference>
<organism evidence="2 3">
    <name type="scientific">Triparma columacea</name>
    <dbReference type="NCBI Taxonomy" id="722753"/>
    <lineage>
        <taxon>Eukaryota</taxon>
        <taxon>Sar</taxon>
        <taxon>Stramenopiles</taxon>
        <taxon>Ochrophyta</taxon>
        <taxon>Bolidophyceae</taxon>
        <taxon>Parmales</taxon>
        <taxon>Triparmaceae</taxon>
        <taxon>Triparma</taxon>
    </lineage>
</organism>
<evidence type="ECO:0000313" key="2">
    <source>
        <dbReference type="EMBL" id="GMI45403.1"/>
    </source>
</evidence>
<comment type="caution">
    <text evidence="2">The sequence shown here is derived from an EMBL/GenBank/DDBJ whole genome shotgun (WGS) entry which is preliminary data.</text>
</comment>
<keyword evidence="1" id="KW-0472">Membrane</keyword>
<sequence length="1093" mass="122170">MCAGGIKKAIPYVYFAPTNAAADGTDSTTSILPDSHRIAFFDKLESDEAAKSEFHAFLVGVHAACKHGLLLPTSTASPMDLDSESEEENMVTCRTGEKRPRLSVGGGRASIGMGNVCIEDPCTVTQQRLAERLEQGLDEKFPNSVESQRNVIVRLMSMYDISLPTREAACALEGLLRCIKVWVNNNGRGGRRTNRMETILAALATIIFVGCFALQYNGITTEMEVDELMKKTNSVMKCFSLTTRLWKKGAVGALSFLCDGKFMEAYPPKARRLLKMQLERGIVINKVLHGMFDPDPNLKPVKVGGRRVKRKLEGFVIHPGRNTEYYTNEELAEFVMNSKEGQEFVKKWEKYGVTITGDSVRDCKCRCLKQRRIDQCVDVIKSDMRHLRMGILKECLRLTTDKDEERQECEVERENATTDMAEERIDGEIELLNEDLGNLNNIMTLLDSQELLLERMFCPKVEFDGMNSRLKGPYKNFPLGCCFGKCKNNPKCDGVEAVLNNLVDNISRTERGQVLLDNTICISIWVVWQETPFKKTMWFGPQEYTLRDALATAFKEATVKYIKHTSSDAFHKRTQLRLLENLPNNHAMIVMDFASNPSLDTGETVTGQPVPYCTNECFYVLHGRREEAGKLMFQTETLNAFMQAPGGKKGAVFATHKVNLETFLTYLHDKHSLVHFEICSDRGAHYSSTEAMQHLVELNFHPKYRFRVHFCNVGCGKGVCDGLGAYVGRLIKERNMNTKKRTAKTLMTNAKEVVVELHKDFTELNSKLEGKKKPTDGYYVVDKRHVMLATADRAEYEEMKENGYMTGYIDGTDTSAVKCFDIGDAGGAFKENKCFAATARSLPCGVLTQQKQYCGCDRCINKEDCPHEVLTRTKDVKKLLLLWCARKIKKKNPVAGGAGQAAVGGEGQAAVGGEGQAAVGGEGQAAVGGEGQAAVEEDAEVGGARGKAVKEKRQYTTWALGKCDVKVIGHSQGTRRMQGQGQRKEWVVKWNGEEKKLVARHIVYFVKTELDGNNVNKVWRKGVLSGGMNDEDLKVEYEVEGGEIVTERIDVGDDDRKIELVYATFRRPRGAEVKGIIQAKIVEQIMEKKELVV</sequence>
<dbReference type="AlphaFoldDB" id="A0A9W7LD05"/>
<proteinExistence type="predicted"/>
<dbReference type="EMBL" id="BRYA01000246">
    <property type="protein sequence ID" value="GMI45403.1"/>
    <property type="molecule type" value="Genomic_DNA"/>
</dbReference>
<keyword evidence="1" id="KW-0812">Transmembrane</keyword>
<name>A0A9W7LD05_9STRA</name>
<keyword evidence="3" id="KW-1185">Reference proteome</keyword>
<gene>
    <name evidence="2" type="ORF">TrCOL_g1584</name>
</gene>
<accession>A0A9W7LD05</accession>
<feature type="transmembrane region" description="Helical" evidence="1">
    <location>
        <begin position="198"/>
        <end position="216"/>
    </location>
</feature>
<evidence type="ECO:0000256" key="1">
    <source>
        <dbReference type="SAM" id="Phobius"/>
    </source>
</evidence>
<dbReference type="OrthoDB" id="10535970at2759"/>
<evidence type="ECO:0000313" key="3">
    <source>
        <dbReference type="Proteomes" id="UP001165065"/>
    </source>
</evidence>